<evidence type="ECO:0000313" key="2">
    <source>
        <dbReference type="Proteomes" id="UP000727993"/>
    </source>
</evidence>
<dbReference type="AlphaFoldDB" id="A0A936NAQ3"/>
<protein>
    <submittedName>
        <fullName evidence="1">Uncharacterized protein</fullName>
    </submittedName>
</protein>
<name>A0A936NAQ3_9ACTN</name>
<organism evidence="1 2">
    <name type="scientific">Candidatus Neomicrothrix subdominans</name>
    <dbReference type="NCBI Taxonomy" id="2954438"/>
    <lineage>
        <taxon>Bacteria</taxon>
        <taxon>Bacillati</taxon>
        <taxon>Actinomycetota</taxon>
        <taxon>Acidimicrobiia</taxon>
        <taxon>Acidimicrobiales</taxon>
        <taxon>Microthrixaceae</taxon>
        <taxon>Candidatus Neomicrothrix</taxon>
    </lineage>
</organism>
<sequence length="476" mass="52868">MDTGHFPSESDLLSLIQHVYETDANNESYALEWKSALVFKGDGLLPIVTNILGFANRDPSKAGRFYDGYGHFVVGVEPGSVYGIDDPLDPADLTNKIGPYVGDDGPLWKPTWLTYPGTDHSILVITVAPPRDGDPIHTMRKQLGTSTNGQVYLRRSGQTRQANSAELRVLQERLLSGRKNLSEITVLAIGEALESVDLSQVSSDHWRTKQEAILLQPLEQWEAAAQRRGQVADEERKTIDLDALRASIKEPESDASSEEAANRAKTLATRMMEEAWSKRPEDRTPEKYRREVTEYLDECIRVLPYAIIANQESNWSSSFQLELSNPSDRNIKGLAIRVEFTDAVVAVPPDVDLVDLPKPPRSWGPRDFKLNLGGSILPSALTASISPMNFDWLPGYEVLQSYPVEIDFDPVDLRPYETAALPEVPMIMMRPSDSMSVTGTWAATSSELDGIRTGEFQVTSRHLSILRKQSKGVDGS</sequence>
<dbReference type="Proteomes" id="UP000727993">
    <property type="component" value="Unassembled WGS sequence"/>
</dbReference>
<evidence type="ECO:0000313" key="1">
    <source>
        <dbReference type="EMBL" id="MBK9296214.1"/>
    </source>
</evidence>
<gene>
    <name evidence="1" type="ORF">IPN02_04975</name>
</gene>
<dbReference type="EMBL" id="JADJZA010000001">
    <property type="protein sequence ID" value="MBK9296214.1"/>
    <property type="molecule type" value="Genomic_DNA"/>
</dbReference>
<proteinExistence type="predicted"/>
<comment type="caution">
    <text evidence="1">The sequence shown here is derived from an EMBL/GenBank/DDBJ whole genome shotgun (WGS) entry which is preliminary data.</text>
</comment>
<accession>A0A936NAQ3</accession>
<reference evidence="1 2" key="1">
    <citation type="submission" date="2020-10" db="EMBL/GenBank/DDBJ databases">
        <title>Connecting structure to function with the recovery of over 1000 high-quality activated sludge metagenome-assembled genomes encoding full-length rRNA genes using long-read sequencing.</title>
        <authorList>
            <person name="Singleton C.M."/>
            <person name="Petriglieri F."/>
            <person name="Kristensen J.M."/>
            <person name="Kirkegaard R.H."/>
            <person name="Michaelsen T.Y."/>
            <person name="Andersen M.H."/>
            <person name="Karst S.M."/>
            <person name="Dueholm M.S."/>
            <person name="Nielsen P.H."/>
            <person name="Albertsen M."/>
        </authorList>
    </citation>
    <scope>NUCLEOTIDE SEQUENCE [LARGE SCALE GENOMIC DNA]</scope>
    <source>
        <strain evidence="1">Lyne_18-Q3-R50-59_MAXAC.006</strain>
    </source>
</reference>